<protein>
    <submittedName>
        <fullName evidence="1">Uncharacterized protein</fullName>
    </submittedName>
</protein>
<proteinExistence type="predicted"/>
<dbReference type="EMBL" id="BART01016105">
    <property type="protein sequence ID" value="GAG77563.1"/>
    <property type="molecule type" value="Genomic_DNA"/>
</dbReference>
<name>X1AZQ5_9ZZZZ</name>
<organism evidence="1">
    <name type="scientific">marine sediment metagenome</name>
    <dbReference type="NCBI Taxonomy" id="412755"/>
    <lineage>
        <taxon>unclassified sequences</taxon>
        <taxon>metagenomes</taxon>
        <taxon>ecological metagenomes</taxon>
    </lineage>
</organism>
<sequence length="65" mass="7085">MGYYSTLCVGNKETICVHISKDTATPASLPVFKNDVSIALIPVEVSLSPIEVEGNNIPLFIIYMK</sequence>
<dbReference type="AlphaFoldDB" id="X1AZQ5"/>
<comment type="caution">
    <text evidence="1">The sequence shown here is derived from an EMBL/GenBank/DDBJ whole genome shotgun (WGS) entry which is preliminary data.</text>
</comment>
<reference evidence="1" key="1">
    <citation type="journal article" date="2014" name="Front. Microbiol.">
        <title>High frequency of phylogenetically diverse reductive dehalogenase-homologous genes in deep subseafloor sedimentary metagenomes.</title>
        <authorList>
            <person name="Kawai M."/>
            <person name="Futagami T."/>
            <person name="Toyoda A."/>
            <person name="Takaki Y."/>
            <person name="Nishi S."/>
            <person name="Hori S."/>
            <person name="Arai W."/>
            <person name="Tsubouchi T."/>
            <person name="Morono Y."/>
            <person name="Uchiyama I."/>
            <person name="Ito T."/>
            <person name="Fujiyama A."/>
            <person name="Inagaki F."/>
            <person name="Takami H."/>
        </authorList>
    </citation>
    <scope>NUCLEOTIDE SEQUENCE</scope>
    <source>
        <strain evidence="1">Expedition CK06-06</strain>
    </source>
</reference>
<accession>X1AZQ5</accession>
<evidence type="ECO:0000313" key="1">
    <source>
        <dbReference type="EMBL" id="GAG77563.1"/>
    </source>
</evidence>
<gene>
    <name evidence="1" type="ORF">S01H4_31076</name>
</gene>